<accession>A0A1U7NM12</accession>
<comment type="caution">
    <text evidence="1">The sequence shown here is derived from an EMBL/GenBank/DDBJ whole genome shotgun (WGS) entry which is preliminary data.</text>
</comment>
<organism evidence="1 2">
    <name type="scientific">Dubosiella newyorkensis</name>
    <dbReference type="NCBI Taxonomy" id="1862672"/>
    <lineage>
        <taxon>Bacteria</taxon>
        <taxon>Bacillati</taxon>
        <taxon>Bacillota</taxon>
        <taxon>Erysipelotrichia</taxon>
        <taxon>Erysipelotrichales</taxon>
        <taxon>Erysipelotrichaceae</taxon>
        <taxon>Dubosiella</taxon>
    </lineage>
</organism>
<name>A0A1U7NM12_9FIRM</name>
<gene>
    <name evidence="1" type="ORF">BO225_06750</name>
</gene>
<evidence type="ECO:0000313" key="2">
    <source>
        <dbReference type="Proteomes" id="UP000186705"/>
    </source>
</evidence>
<dbReference type="EMBL" id="MPKA01000067">
    <property type="protein sequence ID" value="OLU46173.1"/>
    <property type="molecule type" value="Genomic_DNA"/>
</dbReference>
<dbReference type="RefSeq" id="WP_076341510.1">
    <property type="nucleotide sequence ID" value="NZ_JBGNFS010000002.1"/>
</dbReference>
<reference evidence="1 2" key="1">
    <citation type="submission" date="2016-11" db="EMBL/GenBank/DDBJ databases">
        <title>Description of two novel members of the family Erysipelotrichaceae: Ileibacterium lipovorans gen. nov., sp. nov. and Dubosiella newyorkensis, gen. nov., sp. nov.</title>
        <authorList>
            <person name="Cox L.M."/>
            <person name="Sohn J."/>
            <person name="Tyrrell K.L."/>
            <person name="Citron D.M."/>
            <person name="Lawson P.A."/>
            <person name="Patel N.B."/>
            <person name="Iizumi T."/>
            <person name="Perez-Perez G.I."/>
            <person name="Goldstein E.J."/>
            <person name="Blaser M.J."/>
        </authorList>
    </citation>
    <scope>NUCLEOTIDE SEQUENCE [LARGE SCALE GENOMIC DNA]</scope>
    <source>
        <strain evidence="1 2">NYU-BL-A4</strain>
    </source>
</reference>
<dbReference type="Proteomes" id="UP000186705">
    <property type="component" value="Unassembled WGS sequence"/>
</dbReference>
<sequence length="166" mass="19568">MYKNEKTYSFDLSHWSDELQRLEAEYQYKAHEIAMKQWKDLLNEINTYLDDQHCDLLYSFTDKEGVVCTGKGGMTIDFSAPKTTFSSRILALRSQLILVMSSCEKDSKLYEILDSLYIIVLYAYYEDESSMILYQWQSQKEKQLQKSLSVNMVNDIVRHTLEKILI</sequence>
<protein>
    <submittedName>
        <fullName evidence="1">Uncharacterized protein</fullName>
    </submittedName>
</protein>
<dbReference type="AlphaFoldDB" id="A0A1U7NM12"/>
<dbReference type="OrthoDB" id="1814568at2"/>
<dbReference type="STRING" id="1862672.BO225_06750"/>
<keyword evidence="2" id="KW-1185">Reference proteome</keyword>
<proteinExistence type="predicted"/>
<dbReference type="GeneID" id="78275641"/>
<evidence type="ECO:0000313" key="1">
    <source>
        <dbReference type="EMBL" id="OLU46173.1"/>
    </source>
</evidence>